<name>A0A563VZK3_9CYAN</name>
<proteinExistence type="predicted"/>
<dbReference type="RefSeq" id="WP_144866533.1">
    <property type="nucleotide sequence ID" value="NZ_LR213810.1"/>
</dbReference>
<dbReference type="PANTHER" id="PTHR12788:SF10">
    <property type="entry name" value="PROTEIN-TYROSINE SULFOTRANSFERASE"/>
    <property type="match status" value="1"/>
</dbReference>
<dbReference type="EMBL" id="CAACVJ010000446">
    <property type="protein sequence ID" value="VEP16850.1"/>
    <property type="molecule type" value="Genomic_DNA"/>
</dbReference>
<keyword evidence="1 2" id="KW-0808">Transferase</keyword>
<evidence type="ECO:0000313" key="3">
    <source>
        <dbReference type="Proteomes" id="UP000320055"/>
    </source>
</evidence>
<dbReference type="Pfam" id="PF13469">
    <property type="entry name" value="Sulfotransfer_3"/>
    <property type="match status" value="1"/>
</dbReference>
<dbReference type="GO" id="GO:0008476">
    <property type="term" value="F:protein-tyrosine sulfotransferase activity"/>
    <property type="evidence" value="ECO:0007669"/>
    <property type="project" value="InterPro"/>
</dbReference>
<keyword evidence="3" id="KW-1185">Reference proteome</keyword>
<dbReference type="SUPFAM" id="SSF52540">
    <property type="entry name" value="P-loop containing nucleoside triphosphate hydrolases"/>
    <property type="match status" value="1"/>
</dbReference>
<gene>
    <name evidence="2" type="ORF">H1P_500002</name>
</gene>
<evidence type="ECO:0000256" key="1">
    <source>
        <dbReference type="ARBA" id="ARBA00022679"/>
    </source>
</evidence>
<dbReference type="InterPro" id="IPR026634">
    <property type="entry name" value="TPST-like"/>
</dbReference>
<dbReference type="Proteomes" id="UP000320055">
    <property type="component" value="Unassembled WGS sequence"/>
</dbReference>
<dbReference type="OrthoDB" id="5729795at2"/>
<evidence type="ECO:0000313" key="2">
    <source>
        <dbReference type="EMBL" id="VEP16850.1"/>
    </source>
</evidence>
<dbReference type="Gene3D" id="3.40.50.300">
    <property type="entry name" value="P-loop containing nucleotide triphosphate hydrolases"/>
    <property type="match status" value="1"/>
</dbReference>
<dbReference type="InterPro" id="IPR027417">
    <property type="entry name" value="P-loop_NTPase"/>
</dbReference>
<organism evidence="2 3">
    <name type="scientific">Hyella patelloides LEGE 07179</name>
    <dbReference type="NCBI Taxonomy" id="945734"/>
    <lineage>
        <taxon>Bacteria</taxon>
        <taxon>Bacillati</taxon>
        <taxon>Cyanobacteriota</taxon>
        <taxon>Cyanophyceae</taxon>
        <taxon>Pleurocapsales</taxon>
        <taxon>Hyellaceae</taxon>
        <taxon>Hyella</taxon>
    </lineage>
</organism>
<accession>A0A563VZK3</accession>
<reference evidence="2 3" key="1">
    <citation type="submission" date="2019-01" db="EMBL/GenBank/DDBJ databases">
        <authorList>
            <person name="Brito A."/>
        </authorList>
    </citation>
    <scope>NUCLEOTIDE SEQUENCE [LARGE SCALE GENOMIC DNA]</scope>
    <source>
        <strain evidence="2">1</strain>
    </source>
</reference>
<dbReference type="AlphaFoldDB" id="A0A563VZK3"/>
<protein>
    <submittedName>
        <fullName evidence="2">Sulfotransferase domain protein</fullName>
    </submittedName>
</protein>
<sequence>MVKNEIQSIKSSSDYQQEFSERPIFIFGSARSGTSLLSRIIDAHPRIAIPFESHLYNTFYPWLKYYGNLHLAKNRERLVDDILSTEVMRDWHPRPDRQQILEAIDRFDFHGIIDGLMRSWTSNEGKQRWGEKTPWHIFYWREIISGFPNAQVIHIVRDGRDSALSWKKARFGPKHIYTLAKKWVRYLEIVDELQNTLDEHSFLEVHYEYLLSEPESIVQKICNFLREDFSPEMLAFNTNSAPYLTDKQNQQNLTKPILVNNTGKWRTEMTERELRIFEAVAGATLEKYGYQRQLAQPQISPLEVMQFQFLEHPPRKIIAMLQNRKGHLDAIRRLNIYLRLRLGL</sequence>
<dbReference type="PANTHER" id="PTHR12788">
    <property type="entry name" value="PROTEIN-TYROSINE SULFOTRANSFERASE 2"/>
    <property type="match status" value="1"/>
</dbReference>